<sequence>MASYQEIIANFQAKQDAANLANQKRYEEAIALYSDIVEQYKPGGAFGTGFEAQLERQKTKTVAGQTQSLVSSGLYGTTQTAGLGKKWEEEVGAPARLKLEDL</sequence>
<feature type="non-terminal residue" evidence="1">
    <location>
        <position position="102"/>
    </location>
</feature>
<comment type="caution">
    <text evidence="1">The sequence shown here is derived from an EMBL/GenBank/DDBJ whole genome shotgun (WGS) entry which is preliminary data.</text>
</comment>
<organism evidence="1">
    <name type="scientific">marine sediment metagenome</name>
    <dbReference type="NCBI Taxonomy" id="412755"/>
    <lineage>
        <taxon>unclassified sequences</taxon>
        <taxon>metagenomes</taxon>
        <taxon>ecological metagenomes</taxon>
    </lineage>
</organism>
<dbReference type="EMBL" id="LAZR01038847">
    <property type="protein sequence ID" value="KKL18495.1"/>
    <property type="molecule type" value="Genomic_DNA"/>
</dbReference>
<reference evidence="1" key="1">
    <citation type="journal article" date="2015" name="Nature">
        <title>Complex archaea that bridge the gap between prokaryotes and eukaryotes.</title>
        <authorList>
            <person name="Spang A."/>
            <person name="Saw J.H."/>
            <person name="Jorgensen S.L."/>
            <person name="Zaremba-Niedzwiedzka K."/>
            <person name="Martijn J."/>
            <person name="Lind A.E."/>
            <person name="van Eijk R."/>
            <person name="Schleper C."/>
            <person name="Guy L."/>
            <person name="Ettema T.J."/>
        </authorList>
    </citation>
    <scope>NUCLEOTIDE SEQUENCE</scope>
</reference>
<dbReference type="AlphaFoldDB" id="A0A0F9BA21"/>
<protein>
    <submittedName>
        <fullName evidence="1">Uncharacterized protein</fullName>
    </submittedName>
</protein>
<accession>A0A0F9BA21</accession>
<proteinExistence type="predicted"/>
<gene>
    <name evidence="1" type="ORF">LCGC14_2474940</name>
</gene>
<evidence type="ECO:0000313" key="1">
    <source>
        <dbReference type="EMBL" id="KKL18495.1"/>
    </source>
</evidence>
<name>A0A0F9BA21_9ZZZZ</name>